<dbReference type="AlphaFoldDB" id="A0A8H7XXD2"/>
<comment type="caution">
    <text evidence="1">The sequence shown here is derived from an EMBL/GenBank/DDBJ whole genome shotgun (WGS) entry which is preliminary data.</text>
</comment>
<gene>
    <name evidence="1" type="ORF">JR316_005371</name>
</gene>
<reference evidence="1" key="1">
    <citation type="submission" date="2021-02" db="EMBL/GenBank/DDBJ databases">
        <title>Psilocybe cubensis genome.</title>
        <authorList>
            <person name="Mckernan K.J."/>
            <person name="Crawford S."/>
            <person name="Trippe A."/>
            <person name="Kane L.T."/>
            <person name="Mclaughlin S."/>
        </authorList>
    </citation>
    <scope>NUCLEOTIDE SEQUENCE [LARGE SCALE GENOMIC DNA]</scope>
    <source>
        <strain evidence="1">MGC-MH-2018</strain>
    </source>
</reference>
<dbReference type="OrthoDB" id="3185196at2759"/>
<evidence type="ECO:0000313" key="1">
    <source>
        <dbReference type="EMBL" id="KAG5168817.1"/>
    </source>
</evidence>
<sequence length="138" mass="15708">MSTITEEPLITPGDIVAVRHGTKGRTEGLVIGSHFDYAGRQIIEVQLDGEVYNAWQVPDRHSRPTHHLIHPPDDRPPPHHRPQGLLVIVDGPTQPPRGLSQVQLELWIHNTRFHTRFSYAATTVHRFLVAFLAKLLWK</sequence>
<proteinExistence type="predicted"/>
<organism evidence="1">
    <name type="scientific">Psilocybe cubensis</name>
    <name type="common">Psychedelic mushroom</name>
    <name type="synonym">Stropharia cubensis</name>
    <dbReference type="NCBI Taxonomy" id="181762"/>
    <lineage>
        <taxon>Eukaryota</taxon>
        <taxon>Fungi</taxon>
        <taxon>Dikarya</taxon>
        <taxon>Basidiomycota</taxon>
        <taxon>Agaricomycotina</taxon>
        <taxon>Agaricomycetes</taxon>
        <taxon>Agaricomycetidae</taxon>
        <taxon>Agaricales</taxon>
        <taxon>Agaricineae</taxon>
        <taxon>Strophariaceae</taxon>
        <taxon>Psilocybe</taxon>
    </lineage>
</organism>
<name>A0A8H7XXD2_PSICU</name>
<protein>
    <submittedName>
        <fullName evidence="1">Uncharacterized protein</fullName>
    </submittedName>
</protein>
<accession>A0A8H7XXD2</accession>
<dbReference type="EMBL" id="JAFIQS010000005">
    <property type="protein sequence ID" value="KAG5168817.1"/>
    <property type="molecule type" value="Genomic_DNA"/>
</dbReference>